<evidence type="ECO:0000256" key="4">
    <source>
        <dbReference type="ARBA" id="ARBA00022840"/>
    </source>
</evidence>
<dbReference type="GO" id="GO:0005739">
    <property type="term" value="C:mitochondrion"/>
    <property type="evidence" value="ECO:0007669"/>
    <property type="project" value="TreeGrafter"/>
</dbReference>
<dbReference type="GO" id="GO:0016887">
    <property type="term" value="F:ATP hydrolysis activity"/>
    <property type="evidence" value="ECO:0007669"/>
    <property type="project" value="InterPro"/>
</dbReference>
<feature type="transmembrane region" description="Helical" evidence="6">
    <location>
        <begin position="734"/>
        <end position="753"/>
    </location>
</feature>
<dbReference type="AlphaFoldDB" id="A0A7J6MMJ7"/>
<gene>
    <name evidence="8" type="primary">LACE1</name>
    <name evidence="8" type="ORF">FOL46_008464</name>
</gene>
<feature type="compositionally biased region" description="Low complexity" evidence="5">
    <location>
        <begin position="91"/>
        <end position="109"/>
    </location>
</feature>
<dbReference type="EMBL" id="JABANN010000068">
    <property type="protein sequence ID" value="KAF4672734.1"/>
    <property type="molecule type" value="Genomic_DNA"/>
</dbReference>
<keyword evidence="6" id="KW-1133">Transmembrane helix</keyword>
<keyword evidence="2" id="KW-0547">Nucleotide-binding</keyword>
<dbReference type="Pfam" id="PF03969">
    <property type="entry name" value="AFG1_ATPase"/>
    <property type="match status" value="1"/>
</dbReference>
<dbReference type="GO" id="GO:0005509">
    <property type="term" value="F:calcium ion binding"/>
    <property type="evidence" value="ECO:0007669"/>
    <property type="project" value="InterPro"/>
</dbReference>
<dbReference type="PANTHER" id="PTHR12169">
    <property type="entry name" value="ATPASE N2B"/>
    <property type="match status" value="1"/>
</dbReference>
<accession>A0A7J6MMJ7</accession>
<evidence type="ECO:0000256" key="6">
    <source>
        <dbReference type="SAM" id="Phobius"/>
    </source>
</evidence>
<dbReference type="InterPro" id="IPR011992">
    <property type="entry name" value="EF-hand-dom_pair"/>
</dbReference>
<name>A0A7J6MMJ7_PEROL</name>
<dbReference type="InterPro" id="IPR002048">
    <property type="entry name" value="EF_hand_dom"/>
</dbReference>
<evidence type="ECO:0000313" key="8">
    <source>
        <dbReference type="EMBL" id="KAF4672734.1"/>
    </source>
</evidence>
<proteinExistence type="inferred from homology"/>
<keyword evidence="3" id="KW-0106">Calcium</keyword>
<comment type="similarity">
    <text evidence="1">Belongs to the AFG1 ATPase family.</text>
</comment>
<comment type="caution">
    <text evidence="8">The sequence shown here is derived from an EMBL/GenBank/DDBJ whole genome shotgun (WGS) entry which is preliminary data.</text>
</comment>
<keyword evidence="6" id="KW-0812">Transmembrane</keyword>
<dbReference type="SUPFAM" id="SSF47473">
    <property type="entry name" value="EF-hand"/>
    <property type="match status" value="1"/>
</dbReference>
<evidence type="ECO:0000256" key="3">
    <source>
        <dbReference type="ARBA" id="ARBA00022837"/>
    </source>
</evidence>
<evidence type="ECO:0000256" key="1">
    <source>
        <dbReference type="ARBA" id="ARBA00010322"/>
    </source>
</evidence>
<feature type="domain" description="EF-hand" evidence="7">
    <location>
        <begin position="512"/>
        <end position="547"/>
    </location>
</feature>
<protein>
    <submittedName>
        <fullName evidence="8">Lactation elevated protein 1</fullName>
    </submittedName>
</protein>
<dbReference type="Pfam" id="PF04678">
    <property type="entry name" value="MCU"/>
    <property type="match status" value="1"/>
</dbReference>
<feature type="transmembrane region" description="Helical" evidence="6">
    <location>
        <begin position="703"/>
        <end position="722"/>
    </location>
</feature>
<evidence type="ECO:0000256" key="2">
    <source>
        <dbReference type="ARBA" id="ARBA00022741"/>
    </source>
</evidence>
<evidence type="ECO:0000313" key="9">
    <source>
        <dbReference type="Proteomes" id="UP000572268"/>
    </source>
</evidence>
<dbReference type="PROSITE" id="PS00018">
    <property type="entry name" value="EF_HAND_1"/>
    <property type="match status" value="1"/>
</dbReference>
<dbReference type="Proteomes" id="UP000572268">
    <property type="component" value="Unassembled WGS sequence"/>
</dbReference>
<dbReference type="PROSITE" id="PS50222">
    <property type="entry name" value="EF_HAND_2"/>
    <property type="match status" value="1"/>
</dbReference>
<dbReference type="Gene3D" id="1.10.238.10">
    <property type="entry name" value="EF-hand"/>
    <property type="match status" value="1"/>
</dbReference>
<dbReference type="InterPro" id="IPR018247">
    <property type="entry name" value="EF_Hand_1_Ca_BS"/>
</dbReference>
<dbReference type="GO" id="GO:0005524">
    <property type="term" value="F:ATP binding"/>
    <property type="evidence" value="ECO:0007669"/>
    <property type="project" value="UniProtKB-KW"/>
</dbReference>
<dbReference type="InterPro" id="IPR027417">
    <property type="entry name" value="P-loop_NTPase"/>
</dbReference>
<keyword evidence="4" id="KW-0067">ATP-binding</keyword>
<reference evidence="8 9" key="1">
    <citation type="submission" date="2020-04" db="EMBL/GenBank/DDBJ databases">
        <title>Perkinsus olseni comparative genomics.</title>
        <authorList>
            <person name="Bogema D.R."/>
        </authorList>
    </citation>
    <scope>NUCLEOTIDE SEQUENCE [LARGE SCALE GENOMIC DNA]</scope>
    <source>
        <strain evidence="8">ATCC PRA-31</strain>
    </source>
</reference>
<evidence type="ECO:0000256" key="5">
    <source>
        <dbReference type="SAM" id="MobiDB-lite"/>
    </source>
</evidence>
<sequence>MLLSHRCKPLSSSMMAMCVRAISFHTTPSATLLSRGLASAAARTSVLDGYRHLIEKGELSPDEKQESIVIKLNEIAQGLERYSPTYNQLTPEETAATSTQTTTGKGSSTLNGANETTNSSGGFFSRFFGGSAAATARPEIPPVAFRGLYLWGGCGSGKSMLMDLFYQHVAVEAKKRVHFHEWMMDVHSRLHESQLRSSSRMAKCNTAWTAASAEAQRLSLQCEVGGHQNDLIDQVADEMMKEAWLLCFDEFQVTFISDAVIMRRLFSKLFERGCVVIATSNRPPEDLYKNGLNRGLFLPFIPMIKRFTEVVNLDSSVDYRYIMAQAANGGDDRSVFLSPLNDYNKRLLEAKFYRMAKNEVNTHQKLEIQGRHLDVRRAARHTALAWFTFKELCDRPLGAADYLAIGKHYHTIFIEDVPVLTINERDQVRRFITLIDGLYEAGTKLVCSAEAEPGALFSISEEDKSSSAFDEVFAWDRTVSRLMEMQSGEYLSEHARKLSADQMLGQYELNNLSKEDMDDLWFRYDRDDSGSIDVSELTLLLEDLTEHVEGHRNVPAEVVIASMDFLDLDKNGVCPSEVAAGTKSLVIPVRPGEAVGDLCEKVKESIGSTRVDILTNPPESLIVSQQESALKVLDADGGFQLRVAPPEKTRQEPQLIRVLPTDSSSPPDSADVERLTALEDQRRRLLALQEEIRSLALRKTNKYAIGGVVLFSVEWALVYYGTYFLYGWDVMEPITYLLALLDVIVTYGFFMLWREDYSPKTLQQVIYSRHERKLSESRGFDSELQQAVEREIRLLEERLKK</sequence>
<dbReference type="InterPro" id="IPR006769">
    <property type="entry name" value="MCU_C"/>
</dbReference>
<dbReference type="InterPro" id="IPR005654">
    <property type="entry name" value="ATPase_AFG1-like"/>
</dbReference>
<dbReference type="SUPFAM" id="SSF52540">
    <property type="entry name" value="P-loop containing nucleoside triphosphate hydrolases"/>
    <property type="match status" value="1"/>
</dbReference>
<organism evidence="8 9">
    <name type="scientific">Perkinsus olseni</name>
    <name type="common">Perkinsus atlanticus</name>
    <dbReference type="NCBI Taxonomy" id="32597"/>
    <lineage>
        <taxon>Eukaryota</taxon>
        <taxon>Sar</taxon>
        <taxon>Alveolata</taxon>
        <taxon>Perkinsozoa</taxon>
        <taxon>Perkinsea</taxon>
        <taxon>Perkinsida</taxon>
        <taxon>Perkinsidae</taxon>
        <taxon>Perkinsus</taxon>
    </lineage>
</organism>
<dbReference type="NCBIfam" id="NF040713">
    <property type="entry name" value="ZapE"/>
    <property type="match status" value="1"/>
</dbReference>
<feature type="region of interest" description="Disordered" evidence="5">
    <location>
        <begin position="91"/>
        <end position="117"/>
    </location>
</feature>
<dbReference type="PANTHER" id="PTHR12169:SF6">
    <property type="entry name" value="AFG1-LIKE ATPASE"/>
    <property type="match status" value="1"/>
</dbReference>
<evidence type="ECO:0000259" key="7">
    <source>
        <dbReference type="PROSITE" id="PS50222"/>
    </source>
</evidence>
<dbReference type="Gene3D" id="3.40.50.300">
    <property type="entry name" value="P-loop containing nucleotide triphosphate hydrolases"/>
    <property type="match status" value="1"/>
</dbReference>
<keyword evidence="6" id="KW-0472">Membrane</keyword>